<dbReference type="Proteomes" id="UP001279410">
    <property type="component" value="Unassembled WGS sequence"/>
</dbReference>
<keyword evidence="9" id="KW-0812">Transmembrane</keyword>
<protein>
    <recommendedName>
        <fullName evidence="3">3',5'-cyclic-GMP phosphodiesterase</fullName>
        <ecNumber evidence="3">3.1.4.35</ecNumber>
    </recommendedName>
</protein>
<gene>
    <name evidence="10" type="ORF">AKAME5_002201600</name>
</gene>
<dbReference type="EC" id="3.1.4.35" evidence="3"/>
<accession>A0AAD3RIS4</accession>
<keyword evidence="11" id="KW-1185">Reference proteome</keyword>
<name>A0AAD3RIS4_LATJO</name>
<dbReference type="GO" id="GO:0030553">
    <property type="term" value="F:cGMP binding"/>
    <property type="evidence" value="ECO:0007669"/>
    <property type="project" value="InterPro"/>
</dbReference>
<evidence type="ECO:0000256" key="3">
    <source>
        <dbReference type="ARBA" id="ARBA00012319"/>
    </source>
</evidence>
<evidence type="ECO:0000256" key="6">
    <source>
        <dbReference type="ARBA" id="ARBA00022801"/>
    </source>
</evidence>
<dbReference type="Gene3D" id="4.10.1120.10">
    <property type="entry name" value="Retinal cGMP phosphodiesterase, gamma subunit"/>
    <property type="match status" value="1"/>
</dbReference>
<evidence type="ECO:0000313" key="11">
    <source>
        <dbReference type="Proteomes" id="UP001279410"/>
    </source>
</evidence>
<dbReference type="AlphaFoldDB" id="A0AAD3RIS4"/>
<dbReference type="Pfam" id="PF04868">
    <property type="entry name" value="PDE6_gamma"/>
    <property type="match status" value="1"/>
</dbReference>
<dbReference type="InterPro" id="IPR006952">
    <property type="entry name" value="PDE6_gamma"/>
</dbReference>
<evidence type="ECO:0000313" key="10">
    <source>
        <dbReference type="EMBL" id="GLD70698.1"/>
    </source>
</evidence>
<evidence type="ECO:0000256" key="4">
    <source>
        <dbReference type="ARBA" id="ARBA00022535"/>
    </source>
</evidence>
<keyword evidence="9" id="KW-0472">Membrane</keyword>
<dbReference type="EMBL" id="BRZM01000411">
    <property type="protein sequence ID" value="GLD70698.1"/>
    <property type="molecule type" value="Genomic_DNA"/>
</dbReference>
<dbReference type="GO" id="GO:0047555">
    <property type="term" value="F:3',5'-cyclic-GMP phosphodiesterase activity"/>
    <property type="evidence" value="ECO:0007669"/>
    <property type="project" value="UniProtKB-EC"/>
</dbReference>
<reference evidence="10" key="1">
    <citation type="submission" date="2022-08" db="EMBL/GenBank/DDBJ databases">
        <title>Genome sequencing of akame (Lates japonicus).</title>
        <authorList>
            <person name="Hashiguchi Y."/>
            <person name="Takahashi H."/>
        </authorList>
    </citation>
    <scope>NUCLEOTIDE SEQUENCE</scope>
    <source>
        <strain evidence="10">Kochi</strain>
    </source>
</reference>
<evidence type="ECO:0000256" key="9">
    <source>
        <dbReference type="SAM" id="Phobius"/>
    </source>
</evidence>
<keyword evidence="6" id="KW-0378">Hydrolase</keyword>
<keyword evidence="5" id="KW-0716">Sensory transduction</keyword>
<sequence>MDPFVLQFVVLLKHVQWASCPDDFEHYNTCLNNQLHSKCYDSFSLYLLPICVVFGTVVLTGNLLNLTAVVCPWEAFGDMELSDLAQFGIV</sequence>
<evidence type="ECO:0000256" key="5">
    <source>
        <dbReference type="ARBA" id="ARBA00022606"/>
    </source>
</evidence>
<evidence type="ECO:0000256" key="7">
    <source>
        <dbReference type="ARBA" id="ARBA00023305"/>
    </source>
</evidence>
<dbReference type="InterPro" id="IPR037030">
    <property type="entry name" value="PDE6_gamma_sf"/>
</dbReference>
<proteinExistence type="inferred from homology"/>
<comment type="similarity">
    <text evidence="2">Belongs to the rod/cone cGMP-PDE gamma subunit family.</text>
</comment>
<keyword evidence="9" id="KW-1133">Transmembrane helix</keyword>
<evidence type="ECO:0000256" key="8">
    <source>
        <dbReference type="ARBA" id="ARBA00025377"/>
    </source>
</evidence>
<keyword evidence="7" id="KW-0844">Vision</keyword>
<comment type="function">
    <text evidence="8">Participates in processes of transmission and amplification of the visual signal. cGMP-PDEs are the effector molecules in G-protein-mediated phototransduction in vertebrate rods and cones.</text>
</comment>
<comment type="catalytic activity">
    <reaction evidence="1">
        <text>3',5'-cyclic GMP + H2O = GMP + H(+)</text>
        <dbReference type="Rhea" id="RHEA:16957"/>
        <dbReference type="ChEBI" id="CHEBI:15377"/>
        <dbReference type="ChEBI" id="CHEBI:15378"/>
        <dbReference type="ChEBI" id="CHEBI:57746"/>
        <dbReference type="ChEBI" id="CHEBI:58115"/>
        <dbReference type="EC" id="3.1.4.35"/>
    </reaction>
</comment>
<evidence type="ECO:0000256" key="2">
    <source>
        <dbReference type="ARBA" id="ARBA00006377"/>
    </source>
</evidence>
<comment type="caution">
    <text evidence="10">The sequence shown here is derived from an EMBL/GenBank/DDBJ whole genome shotgun (WGS) entry which is preliminary data.</text>
</comment>
<organism evidence="10 11">
    <name type="scientific">Lates japonicus</name>
    <name type="common">Japanese lates</name>
    <dbReference type="NCBI Taxonomy" id="270547"/>
    <lineage>
        <taxon>Eukaryota</taxon>
        <taxon>Metazoa</taxon>
        <taxon>Chordata</taxon>
        <taxon>Craniata</taxon>
        <taxon>Vertebrata</taxon>
        <taxon>Euteleostomi</taxon>
        <taxon>Actinopterygii</taxon>
        <taxon>Neopterygii</taxon>
        <taxon>Teleostei</taxon>
        <taxon>Neoteleostei</taxon>
        <taxon>Acanthomorphata</taxon>
        <taxon>Carangaria</taxon>
        <taxon>Carangaria incertae sedis</taxon>
        <taxon>Centropomidae</taxon>
        <taxon>Lates</taxon>
    </lineage>
</organism>
<evidence type="ECO:0000256" key="1">
    <source>
        <dbReference type="ARBA" id="ARBA00000583"/>
    </source>
</evidence>
<feature type="transmembrane region" description="Helical" evidence="9">
    <location>
        <begin position="42"/>
        <end position="64"/>
    </location>
</feature>
<dbReference type="GO" id="GO:0007601">
    <property type="term" value="P:visual perception"/>
    <property type="evidence" value="ECO:0007669"/>
    <property type="project" value="UniProtKB-KW"/>
</dbReference>
<keyword evidence="4" id="KW-0140">cGMP</keyword>